<comment type="caution">
    <text evidence="4">The sequence shown here is derived from an EMBL/GenBank/DDBJ whole genome shotgun (WGS) entry which is preliminary data.</text>
</comment>
<feature type="compositionally biased region" description="Gly residues" evidence="3">
    <location>
        <begin position="512"/>
        <end position="527"/>
    </location>
</feature>
<dbReference type="PANTHER" id="PTHR46761:SF2">
    <property type="entry name" value="RAN GTPASE-ACTIVATING PROTEIN 1"/>
    <property type="match status" value="1"/>
</dbReference>
<dbReference type="PANTHER" id="PTHR46761">
    <property type="entry name" value="RAN GTPASE-ACTIVATING PROTEIN 1"/>
    <property type="match status" value="1"/>
</dbReference>
<proteinExistence type="predicted"/>
<feature type="region of interest" description="Disordered" evidence="3">
    <location>
        <begin position="1"/>
        <end position="180"/>
    </location>
</feature>
<feature type="region of interest" description="Disordered" evidence="3">
    <location>
        <begin position="608"/>
        <end position="632"/>
    </location>
</feature>
<evidence type="ECO:0000256" key="3">
    <source>
        <dbReference type="SAM" id="MobiDB-lite"/>
    </source>
</evidence>
<feature type="compositionally biased region" description="Low complexity" evidence="3">
    <location>
        <begin position="156"/>
        <end position="170"/>
    </location>
</feature>
<dbReference type="SUPFAM" id="SSF52047">
    <property type="entry name" value="RNI-like"/>
    <property type="match status" value="1"/>
</dbReference>
<feature type="compositionally biased region" description="Low complexity" evidence="3">
    <location>
        <begin position="1263"/>
        <end position="1275"/>
    </location>
</feature>
<dbReference type="SMART" id="SM00368">
    <property type="entry name" value="LRR_RI"/>
    <property type="match status" value="8"/>
</dbReference>
<dbReference type="InterPro" id="IPR045203">
    <property type="entry name" value="RanGAP1/2"/>
</dbReference>
<dbReference type="STRING" id="33097.A0A150GA70"/>
<organism evidence="4 5">
    <name type="scientific">Gonium pectorale</name>
    <name type="common">Green alga</name>
    <dbReference type="NCBI Taxonomy" id="33097"/>
    <lineage>
        <taxon>Eukaryota</taxon>
        <taxon>Viridiplantae</taxon>
        <taxon>Chlorophyta</taxon>
        <taxon>core chlorophytes</taxon>
        <taxon>Chlorophyceae</taxon>
        <taxon>CS clade</taxon>
        <taxon>Chlamydomonadales</taxon>
        <taxon>Volvocaceae</taxon>
        <taxon>Gonium</taxon>
    </lineage>
</organism>
<evidence type="ECO:0000256" key="2">
    <source>
        <dbReference type="SAM" id="Coils"/>
    </source>
</evidence>
<feature type="compositionally biased region" description="Low complexity" evidence="3">
    <location>
        <begin position="112"/>
        <end position="143"/>
    </location>
</feature>
<gene>
    <name evidence="4" type="ORF">GPECTOR_43g901</name>
</gene>
<comment type="subcellular location">
    <subcellularLocation>
        <location evidence="1">Cytoplasm</location>
        <location evidence="1">Cytoskeleton</location>
        <location evidence="1">Cilium axoneme</location>
    </subcellularLocation>
</comment>
<evidence type="ECO:0000313" key="5">
    <source>
        <dbReference type="Proteomes" id="UP000075714"/>
    </source>
</evidence>
<dbReference type="Gene3D" id="3.80.10.10">
    <property type="entry name" value="Ribonuclease Inhibitor"/>
    <property type="match status" value="3"/>
</dbReference>
<feature type="compositionally biased region" description="Gly residues" evidence="3">
    <location>
        <begin position="171"/>
        <end position="180"/>
    </location>
</feature>
<reference evidence="5" key="1">
    <citation type="journal article" date="2016" name="Nat. Commun.">
        <title>The Gonium pectorale genome demonstrates co-option of cell cycle regulation during the evolution of multicellularity.</title>
        <authorList>
            <person name="Hanschen E.R."/>
            <person name="Marriage T.N."/>
            <person name="Ferris P.J."/>
            <person name="Hamaji T."/>
            <person name="Toyoda A."/>
            <person name="Fujiyama A."/>
            <person name="Neme R."/>
            <person name="Noguchi H."/>
            <person name="Minakuchi Y."/>
            <person name="Suzuki M."/>
            <person name="Kawai-Toyooka H."/>
            <person name="Smith D.R."/>
            <person name="Sparks H."/>
            <person name="Anderson J."/>
            <person name="Bakaric R."/>
            <person name="Luria V."/>
            <person name="Karger A."/>
            <person name="Kirschner M.W."/>
            <person name="Durand P.M."/>
            <person name="Michod R.E."/>
            <person name="Nozaki H."/>
            <person name="Olson B.J."/>
        </authorList>
    </citation>
    <scope>NUCLEOTIDE SEQUENCE [LARGE SCALE GENOMIC DNA]</scope>
    <source>
        <strain evidence="5">NIES-2863</strain>
    </source>
</reference>
<name>A0A150GA70_GONPE</name>
<evidence type="ECO:0000313" key="4">
    <source>
        <dbReference type="EMBL" id="KXZ46465.1"/>
    </source>
</evidence>
<dbReference type="Pfam" id="PF13516">
    <property type="entry name" value="LRR_6"/>
    <property type="match status" value="6"/>
</dbReference>
<protein>
    <submittedName>
        <fullName evidence="4">Uncharacterized protein</fullName>
    </submittedName>
</protein>
<feature type="region of interest" description="Disordered" evidence="3">
    <location>
        <begin position="460"/>
        <end position="540"/>
    </location>
</feature>
<sequence>MHPAGTPQKVPATAPSPAVVSPAPANQLLSSPAGRLAAATALAQPPSSPAAAPAAATPQTPAGPKPGSDSSGASHAQQPGNGPGAAAPPASPGSGLGAGRTSSGRLLSPRSAAQTGGPPAAAGATAIGDASPASRPSGAAASGLQAPPLDLDLLRSMSAGRGGSASEAASGAGGGAGQGPGSDVALAAGLLLARVEATAPSGGLTNEDKYRRALLMALEEHQRLQSQIRSELAAARALAAEAKQAAEARDADVQAAAARARQAEVELGRARAEALAAQQHAQRMQVDLEEHREARDEELTRARAAAEAAATALQEQSSRARKAVEESAAEASAARAAAAALQRELAVAKRHLDQERSRLEAQAAALRSSLEAERAAAEAARAERDRAVVALQAAEAARKAAEESERKALRAAAKQAEMQVALSNTAAAAVAARQRVASAGPRAAAVRAADPVAAVMAMDAPGSEQPAPASSSARPGSAAAGIGGSPRPASASRAGPSPAPSPARAAQQTSGSPGGGSNSGGSGGGSPAQGPGPPGRAEGHRSLLRGLAVDRAALGELAAASRRAAAAAEREDARVAESALSAAPEHLRALGLAFRAYIVAAPAPDPLGSAQAGSAKAPPPPPTAPDGGSSPAAALAARLSSAGYRVYLDPLTVTAGAPPLLQVPSTPLVSLSAAVVVLASPGLLRRPLARGELAAAARHGCPLVVLSPPGLALESLAAGEEPTLLAGNQPDAMQLAMDALREAWPSRLELPPDAPAAAVAVAARLGLTDAQLALLPQEALRHLAVARCRAIPDLRHLNVLPPLAAATAAATGSGGMANASGAGLQHLRLNFAAAPGGAGPLADLLLAVLAGNTSLTALTLRGCPASAARAITDAVLASPVSRVSYVAISSRVPLAHLAGRVAAPGAAPPPAAISLGSGTSGGGRIGGGEETAFTDEDAEVVMAALRARAAAADGPAAAQPLSSLSLPVSCNLTLGSAAVEGLAAALAELPGLNSVNGVVLQAAASSAATAAGPGGRGGGVSGGGVLDLSGSRCGPVVLALLLRRLQTSLPSLTALNLTGCEVGPAGAALLAAAAASEQGGAGLAALQTACLADNGLGPEALARRLPALGSQLAVLALSHNAIGSEGGRALAAALAQPACPELRELLLPGNQLGDAAARELAGALGKMPGLQALHLSDNPRIGPDGLAGLAGCLAALPALTELDLARASAGNEGARHIAKALSGHPSLTSLSLDGCKIRAEGAAHLAAALGGFAPPAVFPSSAAASTAAGPSTSGPVATGGAPSPLAHLGLSRNQLGDRGAAALAEGLARNRGLTSLDLRGNGIGLTGLRALAAALRARSGGLGAGKRPPLALALSGNELEEEEVAQVLGRIGM</sequence>
<keyword evidence="2" id="KW-0175">Coiled coil</keyword>
<keyword evidence="5" id="KW-1185">Reference proteome</keyword>
<feature type="coiled-coil region" evidence="2">
    <location>
        <begin position="253"/>
        <end position="419"/>
    </location>
</feature>
<dbReference type="Proteomes" id="UP000075714">
    <property type="component" value="Unassembled WGS sequence"/>
</dbReference>
<dbReference type="GO" id="GO:0005930">
    <property type="term" value="C:axoneme"/>
    <property type="evidence" value="ECO:0007669"/>
    <property type="project" value="UniProtKB-SubCell"/>
</dbReference>
<feature type="compositionally biased region" description="Low complexity" evidence="3">
    <location>
        <begin position="10"/>
        <end position="62"/>
    </location>
</feature>
<feature type="region of interest" description="Disordered" evidence="3">
    <location>
        <begin position="1263"/>
        <end position="1283"/>
    </location>
</feature>
<dbReference type="InterPro" id="IPR032675">
    <property type="entry name" value="LRR_dom_sf"/>
</dbReference>
<evidence type="ECO:0000256" key="1">
    <source>
        <dbReference type="ARBA" id="ARBA00004430"/>
    </source>
</evidence>
<dbReference type="EMBL" id="LSYV01000044">
    <property type="protein sequence ID" value="KXZ46465.1"/>
    <property type="molecule type" value="Genomic_DNA"/>
</dbReference>
<dbReference type="GO" id="GO:0005096">
    <property type="term" value="F:GTPase activator activity"/>
    <property type="evidence" value="ECO:0007669"/>
    <property type="project" value="InterPro"/>
</dbReference>
<accession>A0A150GA70</accession>
<dbReference type="InterPro" id="IPR001611">
    <property type="entry name" value="Leu-rich_rpt"/>
</dbReference>
<dbReference type="OrthoDB" id="553208at2759"/>
<feature type="compositionally biased region" description="Polar residues" evidence="3">
    <location>
        <begin position="68"/>
        <end position="78"/>
    </location>
</feature>
<feature type="compositionally biased region" description="Low complexity" evidence="3">
    <location>
        <begin position="460"/>
        <end position="506"/>
    </location>
</feature>